<protein>
    <submittedName>
        <fullName evidence="1">Osteoclast-stimulating factor 1</fullName>
    </submittedName>
</protein>
<evidence type="ECO:0000313" key="2">
    <source>
        <dbReference type="Proteomes" id="UP000595437"/>
    </source>
</evidence>
<organism evidence="1 2">
    <name type="scientific">Caligus rogercresseyi</name>
    <name type="common">Sea louse</name>
    <dbReference type="NCBI Taxonomy" id="217165"/>
    <lineage>
        <taxon>Eukaryota</taxon>
        <taxon>Metazoa</taxon>
        <taxon>Ecdysozoa</taxon>
        <taxon>Arthropoda</taxon>
        <taxon>Crustacea</taxon>
        <taxon>Multicrustacea</taxon>
        <taxon>Hexanauplia</taxon>
        <taxon>Copepoda</taxon>
        <taxon>Siphonostomatoida</taxon>
        <taxon>Caligidae</taxon>
        <taxon>Caligus</taxon>
    </lineage>
</organism>
<reference evidence="2" key="1">
    <citation type="submission" date="2021-01" db="EMBL/GenBank/DDBJ databases">
        <title>Caligus Genome Assembly.</title>
        <authorList>
            <person name="Gallardo-Escarate C."/>
        </authorList>
    </citation>
    <scope>NUCLEOTIDE SEQUENCE [LARGE SCALE GENOMIC DNA]</scope>
</reference>
<dbReference type="Proteomes" id="UP000595437">
    <property type="component" value="Chromosome 14"/>
</dbReference>
<name>A0A7T8GWU7_CALRO</name>
<accession>A0A7T8GWU7</accession>
<gene>
    <name evidence="1" type="ORF">FKW44_020171</name>
</gene>
<proteinExistence type="predicted"/>
<dbReference type="AlphaFoldDB" id="A0A7T8GWU7"/>
<sequence>LTCYILKIDGDPHGQAVLETLSIPSSACIQKGIHTIVIWNRSKVICGDQTLFVLWKITVKRE</sequence>
<evidence type="ECO:0000313" key="1">
    <source>
        <dbReference type="EMBL" id="QQP39320.1"/>
    </source>
</evidence>
<dbReference type="EMBL" id="CP045903">
    <property type="protein sequence ID" value="QQP39320.1"/>
    <property type="molecule type" value="Genomic_DNA"/>
</dbReference>
<keyword evidence="2" id="KW-1185">Reference proteome</keyword>
<feature type="non-terminal residue" evidence="1">
    <location>
        <position position="1"/>
    </location>
</feature>